<accession>A0ABR6HLS4</accession>
<comment type="caution">
    <text evidence="2">The sequence shown here is derived from an EMBL/GenBank/DDBJ whole genome shotgun (WGS) entry which is preliminary data.</text>
</comment>
<keyword evidence="3" id="KW-1185">Reference proteome</keyword>
<proteinExistence type="predicted"/>
<gene>
    <name evidence="2" type="ORF">FHS00_001066</name>
</gene>
<dbReference type="EMBL" id="JACIBX010000002">
    <property type="protein sequence ID" value="MBB3711504.1"/>
    <property type="molecule type" value="Genomic_DNA"/>
</dbReference>
<organism evidence="2 3">
    <name type="scientific">Limimaricola variabilis</name>
    <dbReference type="NCBI Taxonomy" id="1492771"/>
    <lineage>
        <taxon>Bacteria</taxon>
        <taxon>Pseudomonadati</taxon>
        <taxon>Pseudomonadota</taxon>
        <taxon>Alphaproteobacteria</taxon>
        <taxon>Rhodobacterales</taxon>
        <taxon>Paracoccaceae</taxon>
        <taxon>Limimaricola</taxon>
    </lineage>
</organism>
<reference evidence="2 3" key="1">
    <citation type="submission" date="2020-08" db="EMBL/GenBank/DDBJ databases">
        <title>Genomic Encyclopedia of Type Strains, Phase III (KMG-III): the genomes of soil and plant-associated and newly described type strains.</title>
        <authorList>
            <person name="Whitman W."/>
        </authorList>
    </citation>
    <scope>NUCLEOTIDE SEQUENCE [LARGE SCALE GENOMIC DNA]</scope>
    <source>
        <strain evidence="2 3">CECT 8572</strain>
    </source>
</reference>
<feature type="region of interest" description="Disordered" evidence="1">
    <location>
        <begin position="1"/>
        <end position="44"/>
    </location>
</feature>
<protein>
    <submittedName>
        <fullName evidence="2">Uncharacterized protein</fullName>
    </submittedName>
</protein>
<dbReference type="RefSeq" id="WP_183470540.1">
    <property type="nucleotide sequence ID" value="NZ_JACIBX010000002.1"/>
</dbReference>
<evidence type="ECO:0000313" key="2">
    <source>
        <dbReference type="EMBL" id="MBB3711504.1"/>
    </source>
</evidence>
<dbReference type="Proteomes" id="UP000576152">
    <property type="component" value="Unassembled WGS sequence"/>
</dbReference>
<name>A0ABR6HLS4_9RHOB</name>
<dbReference type="InterPro" id="IPR045514">
    <property type="entry name" value="DUF6478"/>
</dbReference>
<dbReference type="Pfam" id="PF20086">
    <property type="entry name" value="DUF6478"/>
    <property type="match status" value="1"/>
</dbReference>
<evidence type="ECO:0000256" key="1">
    <source>
        <dbReference type="SAM" id="MobiDB-lite"/>
    </source>
</evidence>
<sequence>MRLIGRRRPTPEAAASSLSTPRLPGADRAWRPAPWVDGGLPASPGNGADLAEGVRLFHDATSGAVNLSSGPAHPEGPRPLELRQEGFDGGFLSLAIALPQPFIEGLGRHHLLGIDVDFGAAGLPRAFARLNLRQGPNLEKMLRGLPETGPTGTEFDLWALETAPGRVEAGWIDLIFEAPLPPVIAINDLVIARRFRAQF</sequence>
<evidence type="ECO:0000313" key="3">
    <source>
        <dbReference type="Proteomes" id="UP000576152"/>
    </source>
</evidence>